<dbReference type="AlphaFoldDB" id="A0A0E9RN27"/>
<dbReference type="EMBL" id="GBXM01078834">
    <property type="protein sequence ID" value="JAH29743.1"/>
    <property type="molecule type" value="Transcribed_RNA"/>
</dbReference>
<reference evidence="1" key="1">
    <citation type="submission" date="2014-11" db="EMBL/GenBank/DDBJ databases">
        <authorList>
            <person name="Amaro Gonzalez C."/>
        </authorList>
    </citation>
    <scope>NUCLEOTIDE SEQUENCE</scope>
</reference>
<organism evidence="1">
    <name type="scientific">Anguilla anguilla</name>
    <name type="common">European freshwater eel</name>
    <name type="synonym">Muraena anguilla</name>
    <dbReference type="NCBI Taxonomy" id="7936"/>
    <lineage>
        <taxon>Eukaryota</taxon>
        <taxon>Metazoa</taxon>
        <taxon>Chordata</taxon>
        <taxon>Craniata</taxon>
        <taxon>Vertebrata</taxon>
        <taxon>Euteleostomi</taxon>
        <taxon>Actinopterygii</taxon>
        <taxon>Neopterygii</taxon>
        <taxon>Teleostei</taxon>
        <taxon>Anguilliformes</taxon>
        <taxon>Anguillidae</taxon>
        <taxon>Anguilla</taxon>
    </lineage>
</organism>
<sequence>MSYISFQLYAHGRGEGGGGGLHSSRTSRTKEIYLEQHITSDFN</sequence>
<protein>
    <submittedName>
        <fullName evidence="1">Uncharacterized protein</fullName>
    </submittedName>
</protein>
<proteinExistence type="predicted"/>
<reference evidence="1" key="2">
    <citation type="journal article" date="2015" name="Fish Shellfish Immunol.">
        <title>Early steps in the European eel (Anguilla anguilla)-Vibrio vulnificus interaction in the gills: Role of the RtxA13 toxin.</title>
        <authorList>
            <person name="Callol A."/>
            <person name="Pajuelo D."/>
            <person name="Ebbesson L."/>
            <person name="Teles M."/>
            <person name="MacKenzie S."/>
            <person name="Amaro C."/>
        </authorList>
    </citation>
    <scope>NUCLEOTIDE SEQUENCE</scope>
</reference>
<accession>A0A0E9RN27</accession>
<name>A0A0E9RN27_ANGAN</name>
<evidence type="ECO:0000313" key="1">
    <source>
        <dbReference type="EMBL" id="JAH29743.1"/>
    </source>
</evidence>